<keyword evidence="6" id="KW-0238">DNA-binding</keyword>
<accession>A0ABU2IPY3</accession>
<dbReference type="Pfam" id="PF00392">
    <property type="entry name" value="GntR"/>
    <property type="match status" value="1"/>
</dbReference>
<dbReference type="Proteomes" id="UP001252688">
    <property type="component" value="Unassembled WGS sequence"/>
</dbReference>
<dbReference type="Gene3D" id="1.10.10.10">
    <property type="entry name" value="Winged helix-like DNA-binding domain superfamily/Winged helix DNA-binding domain"/>
    <property type="match status" value="1"/>
</dbReference>
<dbReference type="SUPFAM" id="SSF46785">
    <property type="entry name" value="Winged helix' DNA-binding domain"/>
    <property type="match status" value="1"/>
</dbReference>
<dbReference type="CDD" id="cd07377">
    <property type="entry name" value="WHTH_GntR"/>
    <property type="match status" value="1"/>
</dbReference>
<evidence type="ECO:0000256" key="7">
    <source>
        <dbReference type="ARBA" id="ARBA00023163"/>
    </source>
</evidence>
<evidence type="ECO:0000313" key="10">
    <source>
        <dbReference type="Proteomes" id="UP001252688"/>
    </source>
</evidence>
<dbReference type="InterPro" id="IPR051446">
    <property type="entry name" value="HTH_trans_reg/aminotransferase"/>
</dbReference>
<dbReference type="Gene3D" id="3.90.1150.10">
    <property type="entry name" value="Aspartate Aminotransferase, domain 1"/>
    <property type="match status" value="1"/>
</dbReference>
<comment type="similarity">
    <text evidence="2">In the C-terminal section; belongs to the class-I pyridoxal-phosphate-dependent aminotransferase family.</text>
</comment>
<comment type="caution">
    <text evidence="9">The sequence shown here is derived from an EMBL/GenBank/DDBJ whole genome shotgun (WGS) entry which is preliminary data.</text>
</comment>
<comment type="cofactor">
    <cofactor evidence="1">
        <name>pyridoxal 5'-phosphate</name>
        <dbReference type="ChEBI" id="CHEBI:597326"/>
    </cofactor>
</comment>
<gene>
    <name evidence="9" type="ORF">QJV37_09010</name>
</gene>
<dbReference type="SUPFAM" id="SSF53383">
    <property type="entry name" value="PLP-dependent transferases"/>
    <property type="match status" value="1"/>
</dbReference>
<evidence type="ECO:0000256" key="5">
    <source>
        <dbReference type="ARBA" id="ARBA00023015"/>
    </source>
</evidence>
<keyword evidence="4" id="KW-0663">Pyridoxal phosphate</keyword>
<dbReference type="InterPro" id="IPR000524">
    <property type="entry name" value="Tscrpt_reg_HTH_GntR"/>
</dbReference>
<dbReference type="InterPro" id="IPR004839">
    <property type="entry name" value="Aminotransferase_I/II_large"/>
</dbReference>
<dbReference type="Pfam" id="PF00155">
    <property type="entry name" value="Aminotran_1_2"/>
    <property type="match status" value="1"/>
</dbReference>
<dbReference type="SMART" id="SM00345">
    <property type="entry name" value="HTH_GNTR"/>
    <property type="match status" value="1"/>
</dbReference>
<dbReference type="EMBL" id="JASBAM010000002">
    <property type="protein sequence ID" value="MDT0114280.1"/>
    <property type="molecule type" value="Genomic_DNA"/>
</dbReference>
<evidence type="ECO:0000313" key="9">
    <source>
        <dbReference type="EMBL" id="MDT0114280.1"/>
    </source>
</evidence>
<dbReference type="CDD" id="cd00609">
    <property type="entry name" value="AAT_like"/>
    <property type="match status" value="1"/>
</dbReference>
<evidence type="ECO:0000256" key="1">
    <source>
        <dbReference type="ARBA" id="ARBA00001933"/>
    </source>
</evidence>
<reference evidence="9 10" key="1">
    <citation type="submission" date="2023-05" db="EMBL/GenBank/DDBJ databases">
        <title>A Combination of Whole Genome Sequencing and Metagenomics Reveals Diversity of Listeria spp. in Soil Collected from the Nantahala National Forest.</title>
        <authorList>
            <person name="Wang J."/>
            <person name="Schamp C.N."/>
            <person name="Hudson L.K."/>
            <person name="Chaggar H.K."/>
            <person name="Bryan D.W."/>
            <person name="Radosevich M."/>
            <person name="Denes T.G."/>
        </authorList>
    </citation>
    <scope>NUCLEOTIDE SEQUENCE [LARGE SCALE GENOMIC DNA]</scope>
    <source>
        <strain evidence="9 10">UTK S2-0002</strain>
    </source>
</reference>
<evidence type="ECO:0000256" key="2">
    <source>
        <dbReference type="ARBA" id="ARBA00005384"/>
    </source>
</evidence>
<dbReference type="PANTHER" id="PTHR46577:SF2">
    <property type="entry name" value="TRANSCRIPTIONAL REGULATORY PROTEIN"/>
    <property type="match status" value="1"/>
</dbReference>
<evidence type="ECO:0000259" key="8">
    <source>
        <dbReference type="PROSITE" id="PS50949"/>
    </source>
</evidence>
<dbReference type="InterPro" id="IPR015424">
    <property type="entry name" value="PyrdxlP-dep_Trfase"/>
</dbReference>
<keyword evidence="5" id="KW-0805">Transcription regulation</keyword>
<dbReference type="InterPro" id="IPR015421">
    <property type="entry name" value="PyrdxlP-dep_Trfase_major"/>
</dbReference>
<evidence type="ECO:0000256" key="6">
    <source>
        <dbReference type="ARBA" id="ARBA00023125"/>
    </source>
</evidence>
<keyword evidence="3 9" id="KW-0808">Transferase</keyword>
<dbReference type="PROSITE" id="PS50949">
    <property type="entry name" value="HTH_GNTR"/>
    <property type="match status" value="1"/>
</dbReference>
<name>A0ABU2IPY3_9LIST</name>
<sequence>MWQLTRNSSLPIYLQIVDLIETKIMNGELLPEEKLPPERQLAELFGVNRSTVVRALDELTARAVIIRKQGSGTTVNAEKWGLFAGQSTNWRHYLTQGGFTPAVPYIRQAGVMERVDAERVIDAATGELPLEMTPKMETPSLSWQSFIAEEQLEDEAGYRPLRETIQKQMKAAYGLESRPEQILITSGAQQALFLITQCLLKPGDAVAIESPSYFYSLSLFQSAGLRIFALPMDEDGVIISELRDLYHKHRVKMVFVNPTFQNPTGLVMGTKRRKELVKICAHLQIPIVEDDPFSELAALDSRIPAPLKQLDTDNVLYIGSLSKIMGSTTRIGWLIGPTAVIERLALARQEMDFGLSIFPQVLANSVLNTAGYSSHLKQLHDVLEQRRDNLIEALDEIVPDELTFIKPQGGFHLWVKLPIEFRAIRDFDIFLANDLLVMPGFLFGVKETVIRMTYARLEKEDARRVAAIIKQILLEKKCDEA</sequence>
<feature type="domain" description="HTH gntR-type" evidence="8">
    <location>
        <begin position="10"/>
        <end position="78"/>
    </location>
</feature>
<organism evidence="9 10">
    <name type="scientific">Listeria cossartiae subsp. cayugensis</name>
    <dbReference type="NCBI Taxonomy" id="2713505"/>
    <lineage>
        <taxon>Bacteria</taxon>
        <taxon>Bacillati</taxon>
        <taxon>Bacillota</taxon>
        <taxon>Bacilli</taxon>
        <taxon>Bacillales</taxon>
        <taxon>Listeriaceae</taxon>
        <taxon>Listeria</taxon>
        <taxon>Listeria cossartiae</taxon>
    </lineage>
</organism>
<keyword evidence="3 9" id="KW-0032">Aminotransferase</keyword>
<proteinExistence type="inferred from homology"/>
<dbReference type="GO" id="GO:0008483">
    <property type="term" value="F:transaminase activity"/>
    <property type="evidence" value="ECO:0007669"/>
    <property type="project" value="UniProtKB-KW"/>
</dbReference>
<dbReference type="InterPro" id="IPR015422">
    <property type="entry name" value="PyrdxlP-dep_Trfase_small"/>
</dbReference>
<dbReference type="InterPro" id="IPR036390">
    <property type="entry name" value="WH_DNA-bd_sf"/>
</dbReference>
<dbReference type="PRINTS" id="PR00035">
    <property type="entry name" value="HTHGNTR"/>
</dbReference>
<dbReference type="RefSeq" id="WP_311178638.1">
    <property type="nucleotide sequence ID" value="NZ_JASAYY010000002.1"/>
</dbReference>
<evidence type="ECO:0000256" key="3">
    <source>
        <dbReference type="ARBA" id="ARBA00022576"/>
    </source>
</evidence>
<dbReference type="InterPro" id="IPR036388">
    <property type="entry name" value="WH-like_DNA-bd_sf"/>
</dbReference>
<dbReference type="Gene3D" id="3.40.640.10">
    <property type="entry name" value="Type I PLP-dependent aspartate aminotransferase-like (Major domain)"/>
    <property type="match status" value="1"/>
</dbReference>
<evidence type="ECO:0000256" key="4">
    <source>
        <dbReference type="ARBA" id="ARBA00022898"/>
    </source>
</evidence>
<keyword evidence="7" id="KW-0804">Transcription</keyword>
<keyword evidence="10" id="KW-1185">Reference proteome</keyword>
<dbReference type="PANTHER" id="PTHR46577">
    <property type="entry name" value="HTH-TYPE TRANSCRIPTIONAL REGULATORY PROTEIN GABR"/>
    <property type="match status" value="1"/>
</dbReference>
<protein>
    <submittedName>
        <fullName evidence="9">PLP-dependent aminotransferase family protein</fullName>
    </submittedName>
</protein>